<organism evidence="2 3">
    <name type="scientific">Caballeronia temeraria</name>
    <dbReference type="NCBI Taxonomy" id="1777137"/>
    <lineage>
        <taxon>Bacteria</taxon>
        <taxon>Pseudomonadati</taxon>
        <taxon>Pseudomonadota</taxon>
        <taxon>Betaproteobacteria</taxon>
        <taxon>Burkholderiales</taxon>
        <taxon>Burkholderiaceae</taxon>
        <taxon>Caballeronia</taxon>
    </lineage>
</organism>
<dbReference type="STRING" id="1777137.AWB76_06510"/>
<gene>
    <name evidence="2" type="ORF">AWB76_06510</name>
</gene>
<dbReference type="InterPro" id="IPR050312">
    <property type="entry name" value="IolE/XylAMocC-like"/>
</dbReference>
<name>A0A158D6B2_9BURK</name>
<protein>
    <submittedName>
        <fullName evidence="2">AP endonuclease, family 2 domain protein</fullName>
    </submittedName>
</protein>
<dbReference type="SUPFAM" id="SSF51658">
    <property type="entry name" value="Xylose isomerase-like"/>
    <property type="match status" value="1"/>
</dbReference>
<keyword evidence="2" id="KW-0255">Endonuclease</keyword>
<dbReference type="GO" id="GO:0004519">
    <property type="term" value="F:endonuclease activity"/>
    <property type="evidence" value="ECO:0007669"/>
    <property type="project" value="UniProtKB-KW"/>
</dbReference>
<dbReference type="EMBL" id="FCOI02000034">
    <property type="protein sequence ID" value="SAK90061.1"/>
    <property type="molecule type" value="Genomic_DNA"/>
</dbReference>
<sequence length="281" mass="30719">MRDLNGRGDRCCINTATLGYREPIETTAARIAEQGFGWITPWRQEIDETKPQAAASAIRAAGLKVNAYCRTAYFAANDAAGRRAAIDSNRRALETAAVLGAPVLVAVVGGLPPGSRDVDDARAQILDGLAALQPAMQETGVRIALEPLHPVYAADRSLLNTLDQALDWCDTLDPSRDGHFGVAIDAYHVWWDPALMPAIARAAGRILALHVCDWLVETRDPLQDRGMMGDGVIDLRRLRAAVECAGFDGPVEVEIFSRLDWWARPADETLRICRERLFACC</sequence>
<dbReference type="Proteomes" id="UP000054624">
    <property type="component" value="Unassembled WGS sequence"/>
</dbReference>
<dbReference type="AlphaFoldDB" id="A0A158D6B2"/>
<keyword evidence="3" id="KW-1185">Reference proteome</keyword>
<dbReference type="InterPro" id="IPR013022">
    <property type="entry name" value="Xyl_isomerase-like_TIM-brl"/>
</dbReference>
<dbReference type="PANTHER" id="PTHR12110">
    <property type="entry name" value="HYDROXYPYRUVATE ISOMERASE"/>
    <property type="match status" value="1"/>
</dbReference>
<keyword evidence="2" id="KW-0540">Nuclease</keyword>
<proteinExistence type="predicted"/>
<feature type="domain" description="Xylose isomerase-like TIM barrel" evidence="1">
    <location>
        <begin position="29"/>
        <end position="272"/>
    </location>
</feature>
<dbReference type="PANTHER" id="PTHR12110:SF52">
    <property type="entry name" value="XYLOSE ISOMERASE"/>
    <property type="match status" value="1"/>
</dbReference>
<evidence type="ECO:0000313" key="2">
    <source>
        <dbReference type="EMBL" id="SAK90061.1"/>
    </source>
</evidence>
<evidence type="ECO:0000313" key="3">
    <source>
        <dbReference type="Proteomes" id="UP000054624"/>
    </source>
</evidence>
<dbReference type="InterPro" id="IPR036237">
    <property type="entry name" value="Xyl_isomerase-like_sf"/>
</dbReference>
<accession>A0A158D6B2</accession>
<dbReference type="RefSeq" id="WP_061164133.1">
    <property type="nucleotide sequence ID" value="NZ_FCOI02000034.1"/>
</dbReference>
<dbReference type="Pfam" id="PF01261">
    <property type="entry name" value="AP_endonuc_2"/>
    <property type="match status" value="1"/>
</dbReference>
<dbReference type="Gene3D" id="3.20.20.150">
    <property type="entry name" value="Divalent-metal-dependent TIM barrel enzymes"/>
    <property type="match status" value="1"/>
</dbReference>
<evidence type="ECO:0000259" key="1">
    <source>
        <dbReference type="Pfam" id="PF01261"/>
    </source>
</evidence>
<dbReference type="OrthoDB" id="9787068at2"/>
<keyword evidence="2" id="KW-0378">Hydrolase</keyword>
<reference evidence="3" key="1">
    <citation type="submission" date="2016-01" db="EMBL/GenBank/DDBJ databases">
        <authorList>
            <person name="Peeters Charlotte."/>
        </authorList>
    </citation>
    <scope>NUCLEOTIDE SEQUENCE [LARGE SCALE GENOMIC DNA]</scope>
</reference>